<dbReference type="GO" id="GO:0052621">
    <property type="term" value="F:diguanylate cyclase activity"/>
    <property type="evidence" value="ECO:0007669"/>
    <property type="project" value="UniProtKB-EC"/>
</dbReference>
<feature type="domain" description="GGDEF" evidence="5">
    <location>
        <begin position="148"/>
        <end position="275"/>
    </location>
</feature>
<dbReference type="Gene3D" id="3.30.70.270">
    <property type="match status" value="1"/>
</dbReference>
<proteinExistence type="predicted"/>
<dbReference type="SMART" id="SM00091">
    <property type="entry name" value="PAS"/>
    <property type="match status" value="1"/>
</dbReference>
<dbReference type="InterPro" id="IPR029787">
    <property type="entry name" value="Nucleotide_cyclase"/>
</dbReference>
<dbReference type="STRING" id="106634.TVD_09100"/>
<dbReference type="InterPro" id="IPR043128">
    <property type="entry name" value="Rev_trsase/Diguanyl_cyclase"/>
</dbReference>
<name>A0A0G3G7N2_9GAMM</name>
<dbReference type="PANTHER" id="PTHR45138:SF9">
    <property type="entry name" value="DIGUANYLATE CYCLASE DGCM-RELATED"/>
    <property type="match status" value="1"/>
</dbReference>
<dbReference type="Gene3D" id="3.30.450.20">
    <property type="entry name" value="PAS domain"/>
    <property type="match status" value="1"/>
</dbReference>
<dbReference type="AlphaFoldDB" id="A0A0G3G7N2"/>
<evidence type="ECO:0000259" key="4">
    <source>
        <dbReference type="PROSITE" id="PS50112"/>
    </source>
</evidence>
<dbReference type="SUPFAM" id="SSF55785">
    <property type="entry name" value="PYP-like sensor domain (PAS domain)"/>
    <property type="match status" value="1"/>
</dbReference>
<accession>A0A0G3G7N2</accession>
<comment type="catalytic activity">
    <reaction evidence="3">
        <text>2 GTP = 3',3'-c-di-GMP + 2 diphosphate</text>
        <dbReference type="Rhea" id="RHEA:24898"/>
        <dbReference type="ChEBI" id="CHEBI:33019"/>
        <dbReference type="ChEBI" id="CHEBI:37565"/>
        <dbReference type="ChEBI" id="CHEBI:58805"/>
        <dbReference type="EC" id="2.7.7.65"/>
    </reaction>
</comment>
<dbReference type="InterPro" id="IPR013656">
    <property type="entry name" value="PAS_4"/>
</dbReference>
<dbReference type="EC" id="2.7.7.65" evidence="2"/>
<feature type="domain" description="PAS" evidence="4">
    <location>
        <begin position="1"/>
        <end position="64"/>
    </location>
</feature>
<evidence type="ECO:0000313" key="7">
    <source>
        <dbReference type="Proteomes" id="UP000064201"/>
    </source>
</evidence>
<dbReference type="CDD" id="cd00130">
    <property type="entry name" value="PAS"/>
    <property type="match status" value="1"/>
</dbReference>
<protein>
    <recommendedName>
        <fullName evidence="2">diguanylate cyclase</fullName>
        <ecNumber evidence="2">2.7.7.65</ecNumber>
    </recommendedName>
</protein>
<dbReference type="InterPro" id="IPR000160">
    <property type="entry name" value="GGDEF_dom"/>
</dbReference>
<dbReference type="Pfam" id="PF08448">
    <property type="entry name" value="PAS_4"/>
    <property type="match status" value="1"/>
</dbReference>
<dbReference type="PANTHER" id="PTHR45138">
    <property type="entry name" value="REGULATORY COMPONENTS OF SENSORY TRANSDUCTION SYSTEM"/>
    <property type="match status" value="1"/>
</dbReference>
<comment type="cofactor">
    <cofactor evidence="1">
        <name>Mg(2+)</name>
        <dbReference type="ChEBI" id="CHEBI:18420"/>
    </cofactor>
</comment>
<dbReference type="PROSITE" id="PS50887">
    <property type="entry name" value="GGDEF"/>
    <property type="match status" value="1"/>
</dbReference>
<dbReference type="Pfam" id="PF00990">
    <property type="entry name" value="GGDEF"/>
    <property type="match status" value="1"/>
</dbReference>
<dbReference type="FunFam" id="3.30.70.270:FF:000001">
    <property type="entry name" value="Diguanylate cyclase domain protein"/>
    <property type="match status" value="1"/>
</dbReference>
<evidence type="ECO:0000256" key="1">
    <source>
        <dbReference type="ARBA" id="ARBA00001946"/>
    </source>
</evidence>
<reference evidence="6 7" key="1">
    <citation type="submission" date="2015-04" db="EMBL/GenBank/DDBJ databases">
        <title>Complete Sequence for the Genome of the Thioalkalivibrio versutus D301.</title>
        <authorList>
            <person name="Mu T."/>
            <person name="Zhou J."/>
            <person name="Xu X."/>
        </authorList>
    </citation>
    <scope>NUCLEOTIDE SEQUENCE [LARGE SCALE GENOMIC DNA]</scope>
    <source>
        <strain evidence="6 7">D301</strain>
    </source>
</reference>
<evidence type="ECO:0000256" key="2">
    <source>
        <dbReference type="ARBA" id="ARBA00012528"/>
    </source>
</evidence>
<evidence type="ECO:0000259" key="5">
    <source>
        <dbReference type="PROSITE" id="PS50887"/>
    </source>
</evidence>
<dbReference type="InterPro" id="IPR050469">
    <property type="entry name" value="Diguanylate_Cyclase"/>
</dbReference>
<dbReference type="NCBIfam" id="TIGR00254">
    <property type="entry name" value="GGDEF"/>
    <property type="match status" value="1"/>
</dbReference>
<keyword evidence="7" id="KW-1185">Reference proteome</keyword>
<dbReference type="KEGG" id="tvr:TVD_09100"/>
<evidence type="ECO:0000256" key="3">
    <source>
        <dbReference type="ARBA" id="ARBA00034247"/>
    </source>
</evidence>
<dbReference type="InterPro" id="IPR000014">
    <property type="entry name" value="PAS"/>
</dbReference>
<dbReference type="PATRIC" id="fig|106634.4.peg.1861"/>
<dbReference type="SUPFAM" id="SSF55073">
    <property type="entry name" value="Nucleotide cyclase"/>
    <property type="match status" value="1"/>
</dbReference>
<dbReference type="CDD" id="cd01949">
    <property type="entry name" value="GGDEF"/>
    <property type="match status" value="1"/>
</dbReference>
<organism evidence="6 7">
    <name type="scientific">Thioalkalivibrio versutus</name>
    <dbReference type="NCBI Taxonomy" id="106634"/>
    <lineage>
        <taxon>Bacteria</taxon>
        <taxon>Pseudomonadati</taxon>
        <taxon>Pseudomonadota</taxon>
        <taxon>Gammaproteobacteria</taxon>
        <taxon>Chromatiales</taxon>
        <taxon>Ectothiorhodospiraceae</taxon>
        <taxon>Thioalkalivibrio</taxon>
    </lineage>
</organism>
<dbReference type="NCBIfam" id="TIGR00229">
    <property type="entry name" value="sensory_box"/>
    <property type="match status" value="1"/>
</dbReference>
<sequence length="275" mass="30302">MIDGLPAVFCVLDDTGRFIRWNHNFKRVTGLEGNELTRINAVDLFAGEDQPRVAQAISRVFETGSADVEAAMRGASGAYIPYYFTGLRVELNGQPCLTGTGFDISARKQIEAELHHQAHHDSLTGLMSWGAFDELLPLEVQRARRYGSPLSLIMCDIDHFKSVNDRHGHATGDLILCQVADTLEANLRGSDVLIRWGGEEFLALLPETKAEDAGALAETLRALLARTRFPIHEQVTASLGVTEYRPDESPRSLLKRVDDALYSVKESGGNRVALL</sequence>
<gene>
    <name evidence="6" type="ORF">TVD_09100</name>
</gene>
<dbReference type="OrthoDB" id="5645859at2"/>
<dbReference type="InterPro" id="IPR035965">
    <property type="entry name" value="PAS-like_dom_sf"/>
</dbReference>
<dbReference type="EMBL" id="CP011367">
    <property type="protein sequence ID" value="AKJ95502.1"/>
    <property type="molecule type" value="Genomic_DNA"/>
</dbReference>
<dbReference type="SMART" id="SM00267">
    <property type="entry name" value="GGDEF"/>
    <property type="match status" value="1"/>
</dbReference>
<dbReference type="Proteomes" id="UP000064201">
    <property type="component" value="Chromosome"/>
</dbReference>
<evidence type="ECO:0000313" key="6">
    <source>
        <dbReference type="EMBL" id="AKJ95502.1"/>
    </source>
</evidence>
<dbReference type="PROSITE" id="PS50112">
    <property type="entry name" value="PAS"/>
    <property type="match status" value="1"/>
</dbReference>